<organism evidence="6 7">
    <name type="scientific">Acidithiobacillus caldus</name>
    <dbReference type="NCBI Taxonomy" id="33059"/>
    <lineage>
        <taxon>Bacteria</taxon>
        <taxon>Pseudomonadati</taxon>
        <taxon>Pseudomonadota</taxon>
        <taxon>Acidithiobacillia</taxon>
        <taxon>Acidithiobacillales</taxon>
        <taxon>Acidithiobacillaceae</taxon>
        <taxon>Acidithiobacillus</taxon>
    </lineage>
</organism>
<dbReference type="GO" id="GO:0004674">
    <property type="term" value="F:protein serine/threonine kinase activity"/>
    <property type="evidence" value="ECO:0007669"/>
    <property type="project" value="TreeGrafter"/>
</dbReference>
<accession>A0A1E7YIG2</accession>
<dbReference type="GO" id="GO:0005829">
    <property type="term" value="C:cytosol"/>
    <property type="evidence" value="ECO:0007669"/>
    <property type="project" value="TreeGrafter"/>
</dbReference>
<dbReference type="NCBIfam" id="TIGR03071">
    <property type="entry name" value="couple_hipA"/>
    <property type="match status" value="1"/>
</dbReference>
<protein>
    <submittedName>
        <fullName evidence="6">Protein HipA</fullName>
    </submittedName>
</protein>
<reference evidence="6 7" key="1">
    <citation type="submission" date="2016-06" db="EMBL/GenBank/DDBJ databases">
        <title>Gene turnover analysis identifies the evolutionary adaptation of the extremophile Acidithiobacillus caldus.</title>
        <authorList>
            <person name="Zhang X."/>
        </authorList>
    </citation>
    <scope>NUCLEOTIDE SEQUENCE [LARGE SCALE GENOMIC DNA]</scope>
    <source>
        <strain evidence="6 7">DX</strain>
    </source>
</reference>
<feature type="domain" description="HipA N-terminal subdomain 1" evidence="5">
    <location>
        <begin position="11"/>
        <end position="109"/>
    </location>
</feature>
<dbReference type="Pfam" id="PF13657">
    <property type="entry name" value="Couple_hipA"/>
    <property type="match status" value="1"/>
</dbReference>
<evidence type="ECO:0000313" key="7">
    <source>
        <dbReference type="Proteomes" id="UP000175616"/>
    </source>
</evidence>
<gene>
    <name evidence="6" type="ORF">BAE27_15690</name>
</gene>
<evidence type="ECO:0000256" key="3">
    <source>
        <dbReference type="ARBA" id="ARBA00022777"/>
    </source>
</evidence>
<comment type="caution">
    <text evidence="6">The sequence shown here is derived from an EMBL/GenBank/DDBJ whole genome shotgun (WGS) entry which is preliminary data.</text>
</comment>
<proteinExistence type="inferred from homology"/>
<dbReference type="EMBL" id="LZYE01000389">
    <property type="protein sequence ID" value="OFC28259.1"/>
    <property type="molecule type" value="Genomic_DNA"/>
</dbReference>
<name>A0A1E7YIG2_9PROT</name>
<dbReference type="Proteomes" id="UP000175616">
    <property type="component" value="Unassembled WGS sequence"/>
</dbReference>
<evidence type="ECO:0000313" key="6">
    <source>
        <dbReference type="EMBL" id="OFC28259.1"/>
    </source>
</evidence>
<evidence type="ECO:0000256" key="2">
    <source>
        <dbReference type="ARBA" id="ARBA00022679"/>
    </source>
</evidence>
<keyword evidence="2" id="KW-0808">Transferase</keyword>
<sequence>MRRRSRTTRLGVWMNGLRVGDWLVDGHGTHIWTYDPAWLASPYRRPISLSLPLSGAPSRGQRVRRYFDNLLPDSPEIRRRIQRRFNAPSMTPMDLLAEIGRDCVGAVQLLPDDQSPQDPDGIAAEPLSEAQVAAVLAQITTAAYADADDFRISLAGAQEKTALLFLRGQWYKPKGPTATTHILKLPIGQKHAHAVDLRESVENEWLCIQILQAYGLPTAKATIETFIDQKVLVVERFDRRLTTDGRLLRLPQEDLCQALGVGPEQKYETEGGPGIPSVMDVLLGSDDPAEDRRRFFLAQVVFLLLAAIDGHGKNFSIFLEVDGRYRLTPLYDVLSAHPILGNGPGQIAPQKLKMAMAWQGERNRTYHWQQISRRHILETAKKCGIPYGEVLLDELLSNTPHVIDTVGAKLYPGFPQLLAESILQGMKQKARQLTTS</sequence>
<dbReference type="InterPro" id="IPR017508">
    <property type="entry name" value="HipA_N1"/>
</dbReference>
<dbReference type="Pfam" id="PF07804">
    <property type="entry name" value="HipA_C"/>
    <property type="match status" value="1"/>
</dbReference>
<dbReference type="PANTHER" id="PTHR37419">
    <property type="entry name" value="SERINE/THREONINE-PROTEIN KINASE TOXIN HIPA"/>
    <property type="match status" value="1"/>
</dbReference>
<evidence type="ECO:0000259" key="5">
    <source>
        <dbReference type="Pfam" id="PF13657"/>
    </source>
</evidence>
<keyword evidence="3" id="KW-0418">Kinase</keyword>
<comment type="similarity">
    <text evidence="1">Belongs to the HipA Ser/Thr kinase family.</text>
</comment>
<dbReference type="InterPro" id="IPR012893">
    <property type="entry name" value="HipA-like_C"/>
</dbReference>
<evidence type="ECO:0000259" key="4">
    <source>
        <dbReference type="Pfam" id="PF07804"/>
    </source>
</evidence>
<dbReference type="CDD" id="cd17808">
    <property type="entry name" value="HipA_Ec_like"/>
    <property type="match status" value="1"/>
</dbReference>
<dbReference type="AlphaFoldDB" id="A0A1E7YIG2"/>
<dbReference type="PANTHER" id="PTHR37419:SF1">
    <property type="entry name" value="SERINE_THREONINE-PROTEIN KINASE TOXIN HIPA"/>
    <property type="match status" value="1"/>
</dbReference>
<evidence type="ECO:0000256" key="1">
    <source>
        <dbReference type="ARBA" id="ARBA00010164"/>
    </source>
</evidence>
<dbReference type="InterPro" id="IPR052028">
    <property type="entry name" value="HipA_Ser/Thr_kinase"/>
</dbReference>
<feature type="domain" description="HipA-like C-terminal" evidence="4">
    <location>
        <begin position="152"/>
        <end position="382"/>
    </location>
</feature>